<dbReference type="InterPro" id="IPR056681">
    <property type="entry name" value="DUF7779"/>
</dbReference>
<evidence type="ECO:0000313" key="2">
    <source>
        <dbReference type="EMBL" id="CAF9940202.1"/>
    </source>
</evidence>
<comment type="caution">
    <text evidence="2">The sequence shown here is derived from an EMBL/GenBank/DDBJ whole genome shotgun (WGS) entry which is preliminary data.</text>
</comment>
<dbReference type="EMBL" id="CAJPDT010000128">
    <property type="protein sequence ID" value="CAF9940202.1"/>
    <property type="molecule type" value="Genomic_DNA"/>
</dbReference>
<protein>
    <recommendedName>
        <fullName evidence="1">DUF7779 domain-containing protein</fullName>
    </recommendedName>
</protein>
<evidence type="ECO:0000259" key="1">
    <source>
        <dbReference type="Pfam" id="PF25000"/>
    </source>
</evidence>
<proteinExistence type="predicted"/>
<accession>A0A8H3PGA6</accession>
<dbReference type="Proteomes" id="UP000664534">
    <property type="component" value="Unassembled WGS sequence"/>
</dbReference>
<dbReference type="AlphaFoldDB" id="A0A8H3PGA6"/>
<sequence>MDFLSMDHETGGMDYEPAEESPFLEKSDLTLSPKALSTLRVMAFLDPENLHKDFFGPLRQVFVAKNAELLFGFPTTAAAYSEACAELVEASLIQLSEDEQAYSITPEIQTSVLADTQTSGLISPLFNVTVKVLTGLWPQMLCVANRTVDQREYAAAPAPGPDYEAYLRQRYMKGQLPQLQEYAQYARVNIWGLRDEFVCHVARLEHIFYHLDDEMIKVCATVTFAQLLAEVAWYYLERSRCLDAEAKIQAALGVYGFVERKSPLHHANIHRVHAAIAFERGSRDEAAQHVRLQLQRSEPYWTSQGEALKNSGLLDRAPDAVAVSPWGLDIPPGNFVVLPFRSVFSFGWKLYSSAQDEKDPKYAEYLDQAALCFSTVLKDRTSAHTKTAQTELRTGELLYALGNVATKQAVFHGKVYFDKSLVYFKNALQSFQAAAPDKYSAAGLAKTHYKIAVHFIRSPDLEGAFHHLDEAMQFYKSDTAYESHLARVIFQQSRIQAVFGYESANATLHKAFKVRDRVRPNESRFAEELSEADFDDLVGIWER</sequence>
<keyword evidence="3" id="KW-1185">Reference proteome</keyword>
<organism evidence="2 3">
    <name type="scientific">Imshaugia aleurites</name>
    <dbReference type="NCBI Taxonomy" id="172621"/>
    <lineage>
        <taxon>Eukaryota</taxon>
        <taxon>Fungi</taxon>
        <taxon>Dikarya</taxon>
        <taxon>Ascomycota</taxon>
        <taxon>Pezizomycotina</taxon>
        <taxon>Lecanoromycetes</taxon>
        <taxon>OSLEUM clade</taxon>
        <taxon>Lecanoromycetidae</taxon>
        <taxon>Lecanorales</taxon>
        <taxon>Lecanorineae</taxon>
        <taxon>Parmeliaceae</taxon>
        <taxon>Imshaugia</taxon>
    </lineage>
</organism>
<gene>
    <name evidence="2" type="ORF">IMSHALPRED_001788</name>
</gene>
<dbReference type="Pfam" id="PF25000">
    <property type="entry name" value="DUF7779"/>
    <property type="match status" value="1"/>
</dbReference>
<dbReference type="SUPFAM" id="SSF48452">
    <property type="entry name" value="TPR-like"/>
    <property type="match status" value="1"/>
</dbReference>
<dbReference type="OrthoDB" id="6161812at2759"/>
<dbReference type="Gene3D" id="1.25.40.10">
    <property type="entry name" value="Tetratricopeptide repeat domain"/>
    <property type="match status" value="1"/>
</dbReference>
<reference evidence="2" key="1">
    <citation type="submission" date="2021-03" db="EMBL/GenBank/DDBJ databases">
        <authorList>
            <person name="Tagirdzhanova G."/>
        </authorList>
    </citation>
    <scope>NUCLEOTIDE SEQUENCE</scope>
</reference>
<evidence type="ECO:0000313" key="3">
    <source>
        <dbReference type="Proteomes" id="UP000664534"/>
    </source>
</evidence>
<dbReference type="InterPro" id="IPR011990">
    <property type="entry name" value="TPR-like_helical_dom_sf"/>
</dbReference>
<name>A0A8H3PGA6_9LECA</name>
<feature type="domain" description="DUF7779" evidence="1">
    <location>
        <begin position="30"/>
        <end position="116"/>
    </location>
</feature>